<accession>A0A5A5T8R2</accession>
<proteinExistence type="predicted"/>
<protein>
    <recommendedName>
        <fullName evidence="4">HEAT repeat domain-containing protein</fullName>
    </recommendedName>
</protein>
<feature type="region of interest" description="Disordered" evidence="1">
    <location>
        <begin position="1"/>
        <end position="51"/>
    </location>
</feature>
<feature type="compositionally biased region" description="Polar residues" evidence="1">
    <location>
        <begin position="628"/>
        <end position="638"/>
    </location>
</feature>
<evidence type="ECO:0000313" key="2">
    <source>
        <dbReference type="EMBL" id="GCF07788.1"/>
    </source>
</evidence>
<reference evidence="2 3" key="1">
    <citation type="submission" date="2019-01" db="EMBL/GenBank/DDBJ databases">
        <title>Draft genome sequence of Dictyobacter sp. Uno17.</title>
        <authorList>
            <person name="Wang C.M."/>
            <person name="Zheng Y."/>
            <person name="Sakai Y."/>
            <person name="Abe K."/>
            <person name="Yokota A."/>
            <person name="Yabe S."/>
        </authorList>
    </citation>
    <scope>NUCLEOTIDE SEQUENCE [LARGE SCALE GENOMIC DNA]</scope>
    <source>
        <strain evidence="2 3">Uno17</strain>
    </source>
</reference>
<gene>
    <name evidence="2" type="ORF">KDI_13520</name>
</gene>
<dbReference type="InterPro" id="IPR016024">
    <property type="entry name" value="ARM-type_fold"/>
</dbReference>
<keyword evidence="3" id="KW-1185">Reference proteome</keyword>
<dbReference type="RefSeq" id="WP_149400795.1">
    <property type="nucleotide sequence ID" value="NZ_BIXY01000014.1"/>
</dbReference>
<evidence type="ECO:0000313" key="3">
    <source>
        <dbReference type="Proteomes" id="UP000322530"/>
    </source>
</evidence>
<evidence type="ECO:0008006" key="4">
    <source>
        <dbReference type="Google" id="ProtNLM"/>
    </source>
</evidence>
<dbReference type="EMBL" id="BIXY01000014">
    <property type="protein sequence ID" value="GCF07788.1"/>
    <property type="molecule type" value="Genomic_DNA"/>
</dbReference>
<dbReference type="AlphaFoldDB" id="A0A5A5T8R2"/>
<dbReference type="OrthoDB" id="138390at2"/>
<feature type="region of interest" description="Disordered" evidence="1">
    <location>
        <begin position="616"/>
        <end position="638"/>
    </location>
</feature>
<evidence type="ECO:0000256" key="1">
    <source>
        <dbReference type="SAM" id="MobiDB-lite"/>
    </source>
</evidence>
<organism evidence="2 3">
    <name type="scientific">Dictyobacter arantiisoli</name>
    <dbReference type="NCBI Taxonomy" id="2014874"/>
    <lineage>
        <taxon>Bacteria</taxon>
        <taxon>Bacillati</taxon>
        <taxon>Chloroflexota</taxon>
        <taxon>Ktedonobacteria</taxon>
        <taxon>Ktedonobacterales</taxon>
        <taxon>Dictyobacteraceae</taxon>
        <taxon>Dictyobacter</taxon>
    </lineage>
</organism>
<dbReference type="SUPFAM" id="SSF48371">
    <property type="entry name" value="ARM repeat"/>
    <property type="match status" value="1"/>
</dbReference>
<dbReference type="InterPro" id="IPR011989">
    <property type="entry name" value="ARM-like"/>
</dbReference>
<sequence>MSENDNENEQAQPMLPAGNDADPEGFLHLEQEADAPQHKEDDPGTARNITPIAPPVRARDRVGTMEHLAARKPATPLDPNTPVIKQRLNALRTEVTRILTSLRWENQSVVETAQRLQPLLNVGPIRQWQPLLIPYLYEIDRGGILIPTWTYLIAQGDPEAPTISNPAETEQGRARRYAILMLGNYRTTGIAGQGSQSRFASRGDEDATYATDLTEYLGQLARDPEVSLYATQALVKQATMSSLQALLEAFKDAQGWAKVDTISSILEFKQERFYDLILASAFDNVTGLESYVSVPIYRAMPLANYLSNKNVATRLKSNTAQIFQYILQESATPPLTTNTEDETALPPLFARHFPSIATALLQSAQYEPHWQYAVALHYLGIVLGRYWGEINQENIKDARIIEPIYQVLPLMNEVERWMNGPGRDVLLQTIADPQEKNILSTVRVLGDLRDPRATNLIIQRIETIQNIENRAQALTIGALCDTLGRSGEQRAATPLYQLLMRTVDVARRNQHPKRKDNLPAGDANIPGSIVYAAIIHACGLIGDRTIMHGVWDATQDLDPYVRTQALEALRQLDPEGSLPQSKHAARNALNDPRETIVRLALQLILQYADMEAISTMEQSAEEHPELASTINDTIRQLS</sequence>
<dbReference type="Proteomes" id="UP000322530">
    <property type="component" value="Unassembled WGS sequence"/>
</dbReference>
<dbReference type="Gene3D" id="1.25.10.10">
    <property type="entry name" value="Leucine-rich Repeat Variant"/>
    <property type="match status" value="1"/>
</dbReference>
<comment type="caution">
    <text evidence="2">The sequence shown here is derived from an EMBL/GenBank/DDBJ whole genome shotgun (WGS) entry which is preliminary data.</text>
</comment>
<name>A0A5A5T8R2_9CHLR</name>
<feature type="compositionally biased region" description="Basic and acidic residues" evidence="1">
    <location>
        <begin position="25"/>
        <end position="44"/>
    </location>
</feature>